<dbReference type="PROSITE" id="PS50235">
    <property type="entry name" value="USP_3"/>
    <property type="match status" value="1"/>
</dbReference>
<reference evidence="2 3" key="1">
    <citation type="submission" date="2013-02" db="EMBL/GenBank/DDBJ databases">
        <authorList>
            <person name="Hannick L."/>
            <person name="Zafar N."/>
            <person name="Lorenzi H."/>
            <person name="Ali I.A."/>
            <person name="Petri W.P."/>
            <person name="Caler E."/>
        </authorList>
    </citation>
    <scope>NUCLEOTIDE SEQUENCE [LARGE SCALE GENOMIC DNA]</scope>
    <source>
        <strain evidence="2 3">KU27</strain>
    </source>
</reference>
<dbReference type="VEuPathDB" id="AmoebaDB:EHI5A_151240"/>
<dbReference type="AlphaFoldDB" id="M2QH53"/>
<evidence type="ECO:0000259" key="1">
    <source>
        <dbReference type="PROSITE" id="PS50235"/>
    </source>
</evidence>
<keyword evidence="2" id="KW-0378">Hydrolase</keyword>
<dbReference type="Proteomes" id="UP000011755">
    <property type="component" value="Unassembled WGS sequence"/>
</dbReference>
<dbReference type="Pfam" id="PF00443">
    <property type="entry name" value="UCH"/>
    <property type="match status" value="1"/>
</dbReference>
<dbReference type="GO" id="GO:0016579">
    <property type="term" value="P:protein deubiquitination"/>
    <property type="evidence" value="ECO:0007669"/>
    <property type="project" value="InterPro"/>
</dbReference>
<evidence type="ECO:0000313" key="3">
    <source>
        <dbReference type="Proteomes" id="UP000011755"/>
    </source>
</evidence>
<dbReference type="GO" id="GO:0005634">
    <property type="term" value="C:nucleus"/>
    <property type="evidence" value="ECO:0007669"/>
    <property type="project" value="TreeGrafter"/>
</dbReference>
<dbReference type="Gene3D" id="3.90.70.10">
    <property type="entry name" value="Cysteine proteinases"/>
    <property type="match status" value="1"/>
</dbReference>
<protein>
    <submittedName>
        <fullName evidence="2">Ubiquitin carboxylterminal hydrolase domain containing protein</fullName>
    </submittedName>
</protein>
<evidence type="ECO:0000313" key="2">
    <source>
        <dbReference type="EMBL" id="EMD48679.1"/>
    </source>
</evidence>
<proteinExistence type="predicted"/>
<feature type="domain" description="USP" evidence="1">
    <location>
        <begin position="849"/>
        <end position="1110"/>
    </location>
</feature>
<dbReference type="GO" id="GO:0005829">
    <property type="term" value="C:cytosol"/>
    <property type="evidence" value="ECO:0007669"/>
    <property type="project" value="TreeGrafter"/>
</dbReference>
<dbReference type="SUPFAM" id="SSF54001">
    <property type="entry name" value="Cysteine proteinases"/>
    <property type="match status" value="1"/>
</dbReference>
<dbReference type="PANTHER" id="PTHR24006:SF937">
    <property type="entry name" value="UBIQUITIN CARBOXYL-TERMINAL HYDROLASE"/>
    <property type="match status" value="1"/>
</dbReference>
<dbReference type="InterPro" id="IPR038765">
    <property type="entry name" value="Papain-like_cys_pep_sf"/>
</dbReference>
<dbReference type="GO" id="GO:0004843">
    <property type="term" value="F:cysteine-type deubiquitinase activity"/>
    <property type="evidence" value="ECO:0007669"/>
    <property type="project" value="InterPro"/>
</dbReference>
<organism evidence="2 3">
    <name type="scientific">Entamoeba histolytica KU27</name>
    <dbReference type="NCBI Taxonomy" id="885311"/>
    <lineage>
        <taxon>Eukaryota</taxon>
        <taxon>Amoebozoa</taxon>
        <taxon>Evosea</taxon>
        <taxon>Archamoebae</taxon>
        <taxon>Mastigamoebida</taxon>
        <taxon>Entamoebidae</taxon>
        <taxon>Entamoeba</taxon>
    </lineage>
</organism>
<gene>
    <name evidence="2" type="ORF">EHI5A_151240</name>
</gene>
<dbReference type="PANTHER" id="PTHR24006">
    <property type="entry name" value="UBIQUITIN CARBOXYL-TERMINAL HYDROLASE"/>
    <property type="match status" value="1"/>
</dbReference>
<accession>M2QH53</accession>
<dbReference type="InterPro" id="IPR050164">
    <property type="entry name" value="Peptidase_C19"/>
</dbReference>
<dbReference type="EMBL" id="KB444011">
    <property type="protein sequence ID" value="EMD48679.1"/>
    <property type="molecule type" value="Genomic_DNA"/>
</dbReference>
<dbReference type="InterPro" id="IPR028889">
    <property type="entry name" value="USP"/>
</dbReference>
<sequence length="1172" mass="139305">MMNNFTYYSDNVWEMYYLLFGMMEQEQLDSMLNNIDITSKVLLRFLKERGCRSVNSNELLRELTSVVQRMFIFENEWEYWINVLYECCTIINLNGSTYDGQYFYSYFIKLIKFQEERMNEGMEIFLRNNRIEEKVWKVIEKYFKIIYFINYNSGNYNIHITDNDSYYKICKMIQSFWEGEKCLYLQIFSKKTISRTLSQNEEYGNISILYNIIKTNKVCDEYPYNKILLNCFEQYIGTVGYSLFIEINEISYFGIYLAYLQMKKIVMDKNELLKVIKGELKSKVLDYNINGIVVLRQIIFDKKSCHALRIKPGMEDIYKGYVKLVEKYQNKGIKEDIDIVNIMKKSRVKRQHSHRKTKVIKTVPSEETIMIYKCLDSILNKRYEKEVLQQIITFFCSKRSEDIYEMIKTTINEHGWSGEQYEIMKEFIENYKTIFPYEVYESLIKVLHDTKKSKILLIKINSCNEYKIEILMSMMSNQWFWTEIEKFSYYQTNFTSQLAQTIQKVCLMTDNISIIEKGICITTAFYKENESILEYIKKHKKIQGTNIVKTVEEIEEDYRKKEIKEIGIGFPRKYPLMCIDRKEKYFIIKCQGTILCDQTLMTKILSKPISKKVMGYLLLFPRLKINYHCFYNKLYNNKYNNTFLLLNCLACGDTNYPRNCGFMDEINSIKIFVIEEMDSKKKILTISSTQQKDILKSDIDYKNPCTRKIKKDIYDSTTYDYSSSNGLNYDSINEEIKSIIPNIIERDDSIERLLMLIKNKLISQENKDRLMNEMDNIIHYCFDLKKISETYEQKSKRKQLELLIIEMIKESNDYKNLIGTKIKDILKPMNINYDNKVLIEVLSSGEEYVGIKNLTNTCYVNSSLQALFHCKLFRDDVIKEKLDIGSISTIFKEMARKTQVNISDSIQMLTDKQINVEQQDDATLMLNSIINRIKTGNEQLINNHFKIEKEFKKVCPFCHIEQVVKENCYYLHVQPNNSIIESINSSLTESIEGYYCEKCHQTERIERKSKIIETSNYLIVEINRTEYDVVGRRNNHDIKFDEEIEVIHGEKMRLICIINHYGSLDAGHYNCWCRVSKNRWYNFNDLSVEEINVTEKLSSNKGVIAIYCKESKEVYDSDFDETINVNRIIKQYILNNEEVISIIESYKTESWANEINKFRIDMTKENKTNEIY</sequence>
<dbReference type="CDD" id="cd02257">
    <property type="entry name" value="Peptidase_C19"/>
    <property type="match status" value="1"/>
</dbReference>
<dbReference type="FunFam" id="3.90.70.10:FF:000271">
    <property type="entry name" value="Ubiquitin carboxyl-terminal hydrolase domain containing protein"/>
    <property type="match status" value="1"/>
</dbReference>
<dbReference type="InterPro" id="IPR001394">
    <property type="entry name" value="Peptidase_C19_UCH"/>
</dbReference>
<dbReference type="OrthoDB" id="265776at2759"/>
<name>M2QH53_ENTHI</name>